<sequence length="151" mass="16735">MAKHQLIISKKINGNFPVRSEEERFNAIRTLVVNWKGTWEPRERPDLFLVVAPGDELEVVLADEQHEGGSFWLFNRESPSRPLLVPLPEGQRLDGVERVDLQKGSVILTVDPTIAKDAGESRYNLRVSVLGMPPAPFVGQGQAGTLIASKP</sequence>
<comment type="caution">
    <text evidence="1">The sequence shown here is derived from an EMBL/GenBank/DDBJ whole genome shotgun (WGS) entry which is preliminary data.</text>
</comment>
<protein>
    <submittedName>
        <fullName evidence="1">Uncharacterized protein</fullName>
    </submittedName>
</protein>
<dbReference type="EMBL" id="JPMI01000109">
    <property type="protein sequence ID" value="KFA92158.1"/>
    <property type="molecule type" value="Genomic_DNA"/>
</dbReference>
<dbReference type="Proteomes" id="UP000028547">
    <property type="component" value="Unassembled WGS sequence"/>
</dbReference>
<evidence type="ECO:0000313" key="2">
    <source>
        <dbReference type="Proteomes" id="UP000028547"/>
    </source>
</evidence>
<name>A0A084SUM3_9BACT</name>
<accession>A0A084SUM3</accession>
<evidence type="ECO:0000313" key="1">
    <source>
        <dbReference type="EMBL" id="KFA92158.1"/>
    </source>
</evidence>
<dbReference type="RefSeq" id="WP_043396157.1">
    <property type="nucleotide sequence ID" value="NZ_JPMI01000109.1"/>
</dbReference>
<proteinExistence type="predicted"/>
<organism evidence="1 2">
    <name type="scientific">Archangium violaceum Cb vi76</name>
    <dbReference type="NCBI Taxonomy" id="1406225"/>
    <lineage>
        <taxon>Bacteria</taxon>
        <taxon>Pseudomonadati</taxon>
        <taxon>Myxococcota</taxon>
        <taxon>Myxococcia</taxon>
        <taxon>Myxococcales</taxon>
        <taxon>Cystobacterineae</taxon>
        <taxon>Archangiaceae</taxon>
        <taxon>Archangium</taxon>
    </lineage>
</organism>
<gene>
    <name evidence="1" type="ORF">Q664_17845</name>
</gene>
<dbReference type="AlphaFoldDB" id="A0A084SUM3"/>
<reference evidence="1 2" key="1">
    <citation type="submission" date="2014-07" db="EMBL/GenBank/DDBJ databases">
        <title>Draft Genome Sequence of Gephyronic Acid Producer, Cystobacter violaceus Strain Cb vi76.</title>
        <authorList>
            <person name="Stevens D.C."/>
            <person name="Young J."/>
            <person name="Carmichael R."/>
            <person name="Tan J."/>
            <person name="Taylor R.E."/>
        </authorList>
    </citation>
    <scope>NUCLEOTIDE SEQUENCE [LARGE SCALE GENOMIC DNA]</scope>
    <source>
        <strain evidence="1 2">Cb vi76</strain>
    </source>
</reference>